<evidence type="ECO:0000256" key="1">
    <source>
        <dbReference type="SAM" id="SignalP"/>
    </source>
</evidence>
<feature type="signal peptide" evidence="1">
    <location>
        <begin position="1"/>
        <end position="27"/>
    </location>
</feature>
<evidence type="ECO:0000313" key="3">
    <source>
        <dbReference type="Proteomes" id="UP000559117"/>
    </source>
</evidence>
<dbReference type="RefSeq" id="WP_183860395.1">
    <property type="nucleotide sequence ID" value="NZ_JACHFH010000010.1"/>
</dbReference>
<gene>
    <name evidence="2" type="ORF">HNR32_001077</name>
</gene>
<dbReference type="Proteomes" id="UP000559117">
    <property type="component" value="Unassembled WGS sequence"/>
</dbReference>
<sequence>MQKRIHFLSIMAVFATAFSIGQPYVHADDTDTDVQLLNYIQDQKDYQRQLLATKELRELRDEINKEKFIRPIDPNKPAPIIFEGKDISYDSKTGDVYAKGDVKVTNKYSRLTTDLMTGNSVTGNVTIKDKAHIAQYEGPSVLLDGYNTQYNYNSQKGKMENAKGSINLKYISGEKIEFYPEEMIIYNGTITKCPAKKPDYHMSADKIEIWPDDHMVAYNAKFWIKGQVVYKKDRYITKIGKNATNNDFFIPVHVKYDSDDGVHIQYYYDKQLNDKINAYIDFNYYSKHDLRNIYGIRWADGKASLRVEDGYYEDSNDRWLKKEPTTIFTYNTPIGNTPLNFGFTSEYGKWTEDGITSWHRSNTISLSHKPINLGSSKIRLYPNIGYSWVNESYDNSSYNSLFYNATIMADISPRLIAYTAYHYSQSTTQNALFDYGFDDYSQKVTAGFSYELTNKDRIVIANEFDAGNNMELEDRDYYWYHDFHCFDMALEYREKRQSWHVHFDLVHW</sequence>
<evidence type="ECO:0000313" key="2">
    <source>
        <dbReference type="EMBL" id="MBB5335933.1"/>
    </source>
</evidence>
<dbReference type="InterPro" id="IPR050218">
    <property type="entry name" value="LptD"/>
</dbReference>
<protein>
    <submittedName>
        <fullName evidence="2">LPS-assembly protein</fullName>
    </submittedName>
</protein>
<dbReference type="GO" id="GO:1990351">
    <property type="term" value="C:transporter complex"/>
    <property type="evidence" value="ECO:0007669"/>
    <property type="project" value="TreeGrafter"/>
</dbReference>
<keyword evidence="3" id="KW-1185">Reference proteome</keyword>
<proteinExistence type="predicted"/>
<organism evidence="2 3">
    <name type="scientific">Pectinatus brassicae</name>
    <dbReference type="NCBI Taxonomy" id="862415"/>
    <lineage>
        <taxon>Bacteria</taxon>
        <taxon>Bacillati</taxon>
        <taxon>Bacillota</taxon>
        <taxon>Negativicutes</taxon>
        <taxon>Selenomonadales</taxon>
        <taxon>Selenomonadaceae</taxon>
        <taxon>Pectinatus</taxon>
    </lineage>
</organism>
<comment type="caution">
    <text evidence="2">The sequence shown here is derived from an EMBL/GenBank/DDBJ whole genome shotgun (WGS) entry which is preliminary data.</text>
</comment>
<dbReference type="PANTHER" id="PTHR30189:SF1">
    <property type="entry name" value="LPS-ASSEMBLY PROTEIN LPTD"/>
    <property type="match status" value="1"/>
</dbReference>
<accession>A0A840USJ5</accession>
<dbReference type="PANTHER" id="PTHR30189">
    <property type="entry name" value="LPS-ASSEMBLY PROTEIN"/>
    <property type="match status" value="1"/>
</dbReference>
<reference evidence="2 3" key="1">
    <citation type="submission" date="2020-08" db="EMBL/GenBank/DDBJ databases">
        <title>Genomic Encyclopedia of Type Strains, Phase IV (KMG-IV): sequencing the most valuable type-strain genomes for metagenomic binning, comparative biology and taxonomic classification.</title>
        <authorList>
            <person name="Goeker M."/>
        </authorList>
    </citation>
    <scope>NUCLEOTIDE SEQUENCE [LARGE SCALE GENOMIC DNA]</scope>
    <source>
        <strain evidence="2 3">DSM 24661</strain>
    </source>
</reference>
<dbReference type="EMBL" id="JACHFH010000010">
    <property type="protein sequence ID" value="MBB5335933.1"/>
    <property type="molecule type" value="Genomic_DNA"/>
</dbReference>
<name>A0A840USJ5_9FIRM</name>
<dbReference type="AlphaFoldDB" id="A0A840USJ5"/>
<dbReference type="GO" id="GO:0009279">
    <property type="term" value="C:cell outer membrane"/>
    <property type="evidence" value="ECO:0007669"/>
    <property type="project" value="TreeGrafter"/>
</dbReference>
<keyword evidence="1" id="KW-0732">Signal</keyword>
<feature type="chain" id="PRO_5032508122" evidence="1">
    <location>
        <begin position="28"/>
        <end position="508"/>
    </location>
</feature>